<dbReference type="InterPro" id="IPR041657">
    <property type="entry name" value="HTH_17"/>
</dbReference>
<dbReference type="InterPro" id="IPR009061">
    <property type="entry name" value="DNA-bd_dom_put_sf"/>
</dbReference>
<dbReference type="PANTHER" id="PTHR34585:SF22">
    <property type="entry name" value="HELIX-TURN-HELIX DOMAIN-CONTAINING PROTEIN"/>
    <property type="match status" value="1"/>
</dbReference>
<organism evidence="2 3">
    <name type="scientific">Bacteroides humanifaecis</name>
    <dbReference type="NCBI Taxonomy" id="2792859"/>
    <lineage>
        <taxon>Bacteria</taxon>
        <taxon>Pseudomonadati</taxon>
        <taxon>Bacteroidota</taxon>
        <taxon>Bacteroidia</taxon>
        <taxon>Bacteroidales</taxon>
        <taxon>Bacteroidaceae</taxon>
        <taxon>Bacteroides</taxon>
    </lineage>
</organism>
<dbReference type="PANTHER" id="PTHR34585">
    <property type="match status" value="1"/>
</dbReference>
<dbReference type="RefSeq" id="WP_138345752.1">
    <property type="nucleotide sequence ID" value="NZ_JBDQBE010000010.1"/>
</dbReference>
<evidence type="ECO:0000259" key="1">
    <source>
        <dbReference type="Pfam" id="PF12728"/>
    </source>
</evidence>
<evidence type="ECO:0000313" key="3">
    <source>
        <dbReference type="Proteomes" id="UP001491715"/>
    </source>
</evidence>
<accession>A0ABV0HWQ7</accession>
<keyword evidence="3" id="KW-1185">Reference proteome</keyword>
<comment type="caution">
    <text evidence="2">The sequence shown here is derived from an EMBL/GenBank/DDBJ whole genome shotgun (WGS) entry which is preliminary data.</text>
</comment>
<dbReference type="EMBL" id="JBDQBE010000010">
    <property type="protein sequence ID" value="MEO4938424.1"/>
    <property type="molecule type" value="Genomic_DNA"/>
</dbReference>
<reference evidence="2 3" key="1">
    <citation type="submission" date="2024-05" db="EMBL/GenBank/DDBJ databases">
        <title>Human gut microbiome strain richness.</title>
        <authorList>
            <person name="Chen-Liaw A."/>
        </authorList>
    </citation>
    <scope>NUCLEOTIDE SEQUENCE [LARGE SCALE GENOMIC DNA]</scope>
    <source>
        <strain evidence="2 3">1001271st1_B1_1001271B_150615</strain>
    </source>
</reference>
<evidence type="ECO:0000313" key="2">
    <source>
        <dbReference type="EMBL" id="MEO4938424.1"/>
    </source>
</evidence>
<feature type="domain" description="Helix-turn-helix" evidence="1">
    <location>
        <begin position="47"/>
        <end position="94"/>
    </location>
</feature>
<gene>
    <name evidence="2" type="ORF">ABHZ06_11180</name>
</gene>
<sequence>MELLTRNSFEGWMQKILERLDRQDELLLAMKAQGQQPPSLSEGIRLFDNQDLCMLLQISKRTLQRYRSEGALSYKTLGKKTYYSETDVLDFLSKHVKDFRQNDIEFYKARIRNMFNKQPIKI</sequence>
<dbReference type="Pfam" id="PF12728">
    <property type="entry name" value="HTH_17"/>
    <property type="match status" value="1"/>
</dbReference>
<name>A0ABV0HWQ7_9BACE</name>
<protein>
    <submittedName>
        <fullName evidence="2">Helix-turn-helix domain-containing protein</fullName>
    </submittedName>
</protein>
<proteinExistence type="predicted"/>
<dbReference type="SUPFAM" id="SSF46955">
    <property type="entry name" value="Putative DNA-binding domain"/>
    <property type="match status" value="1"/>
</dbReference>
<dbReference type="Proteomes" id="UP001491715">
    <property type="component" value="Unassembled WGS sequence"/>
</dbReference>